<dbReference type="EMBL" id="CAXLJM020000164">
    <property type="protein sequence ID" value="CAL8145812.1"/>
    <property type="molecule type" value="Genomic_DNA"/>
</dbReference>
<reference evidence="1 2" key="1">
    <citation type="submission" date="2024-08" db="EMBL/GenBank/DDBJ databases">
        <authorList>
            <person name="Cucini C."/>
            <person name="Frati F."/>
        </authorList>
    </citation>
    <scope>NUCLEOTIDE SEQUENCE [LARGE SCALE GENOMIC DNA]</scope>
</reference>
<evidence type="ECO:0000313" key="2">
    <source>
        <dbReference type="Proteomes" id="UP001642540"/>
    </source>
</evidence>
<name>A0ABP1S809_9HEXA</name>
<comment type="caution">
    <text evidence="1">The sequence shown here is derived from an EMBL/GenBank/DDBJ whole genome shotgun (WGS) entry which is preliminary data.</text>
</comment>
<organism evidence="1 2">
    <name type="scientific">Orchesella dallaii</name>
    <dbReference type="NCBI Taxonomy" id="48710"/>
    <lineage>
        <taxon>Eukaryota</taxon>
        <taxon>Metazoa</taxon>
        <taxon>Ecdysozoa</taxon>
        <taxon>Arthropoda</taxon>
        <taxon>Hexapoda</taxon>
        <taxon>Collembola</taxon>
        <taxon>Entomobryomorpha</taxon>
        <taxon>Entomobryoidea</taxon>
        <taxon>Orchesellidae</taxon>
        <taxon>Orchesellinae</taxon>
        <taxon>Orchesella</taxon>
    </lineage>
</organism>
<proteinExistence type="predicted"/>
<gene>
    <name evidence="1" type="ORF">ODALV1_LOCUS30608</name>
</gene>
<dbReference type="Proteomes" id="UP001642540">
    <property type="component" value="Unassembled WGS sequence"/>
</dbReference>
<evidence type="ECO:0000313" key="1">
    <source>
        <dbReference type="EMBL" id="CAL8145812.1"/>
    </source>
</evidence>
<sequence>MEEIQVMQETNEKLLEYSIKLPKMEMDKLFRSPKTCPMLLPENWEFILTILPPPDFLSAINSCVEWNVIMHTKKTAILLPLVIPHVIKYLPINTLLNCRLKNKSGFKKAMDTFLQQYFVDIIFTNTLKWTSFGRLIISNIVN</sequence>
<protein>
    <submittedName>
        <fullName evidence="1">Uncharacterized protein</fullName>
    </submittedName>
</protein>
<accession>A0ABP1S809</accession>
<keyword evidence="2" id="KW-1185">Reference proteome</keyword>